<evidence type="ECO:0000313" key="1">
    <source>
        <dbReference type="EMBL" id="QGR19947.1"/>
    </source>
</evidence>
<protein>
    <submittedName>
        <fullName evidence="1">Uncharacterized protein</fullName>
    </submittedName>
</protein>
<evidence type="ECO:0000313" key="2">
    <source>
        <dbReference type="Proteomes" id="UP000423396"/>
    </source>
</evidence>
<dbReference type="EMBL" id="CP045483">
    <property type="protein sequence ID" value="QGR19947.1"/>
    <property type="molecule type" value="Genomic_DNA"/>
</dbReference>
<sequence length="146" mass="16466">MEKALLFDNLIKKLDELSATSLSFNENEVVKFLRAETKKQRDLLKKFEDSISSQKWDEALASFILLTQRINIIFIYIFQPANISLLTTESKVSPYLEEYISLASLIISSGVLELRPNLKKIGVESINVSIATNPPSVNLSMVVKSE</sequence>
<dbReference type="Proteomes" id="UP000423396">
    <property type="component" value="Chromosome"/>
</dbReference>
<keyword evidence="2" id="KW-1185">Reference proteome</keyword>
<name>A0A650CR45_9CREN</name>
<gene>
    <name evidence="1" type="ORF">D1868_08095</name>
</gene>
<dbReference type="OrthoDB" id="36993at2157"/>
<dbReference type="RefSeq" id="WP_156007256.1">
    <property type="nucleotide sequence ID" value="NZ_CP045483.1"/>
</dbReference>
<organism evidence="1 2">
    <name type="scientific">Stygiolobus azoricus</name>
    <dbReference type="NCBI Taxonomy" id="41675"/>
    <lineage>
        <taxon>Archaea</taxon>
        <taxon>Thermoproteota</taxon>
        <taxon>Thermoprotei</taxon>
        <taxon>Sulfolobales</taxon>
        <taxon>Sulfolobaceae</taxon>
        <taxon>Stygiolobus</taxon>
    </lineage>
</organism>
<dbReference type="AlphaFoldDB" id="A0A650CR45"/>
<dbReference type="GeneID" id="42799024"/>
<proteinExistence type="predicted"/>
<accession>A0A650CR45</accession>
<dbReference type="KEGG" id="sazo:D1868_08095"/>
<reference evidence="1 2" key="1">
    <citation type="submission" date="2019-10" db="EMBL/GenBank/DDBJ databases">
        <title>Genome Sequences from Six Type Strain Members of the Archaeal Family Sulfolobaceae: Acidianus ambivalens, Acidianus infernus, Metallosphaera prunae, Stygiolobus azoricus, Sulfolobus metallicus, and Sulfurisphaera ohwakuensis.</title>
        <authorList>
            <person name="Counts J.A."/>
            <person name="Kelly R.M."/>
        </authorList>
    </citation>
    <scope>NUCLEOTIDE SEQUENCE [LARGE SCALE GENOMIC DNA]</scope>
    <source>
        <strain evidence="1 2">FC6</strain>
    </source>
</reference>